<dbReference type="Pfam" id="PF03787">
    <property type="entry name" value="RAMPs"/>
    <property type="match status" value="1"/>
</dbReference>
<dbReference type="STRING" id="454136.NIES2119_22215"/>
<dbReference type="InterPro" id="IPR005537">
    <property type="entry name" value="RAMP_III_fam"/>
</dbReference>
<gene>
    <name evidence="3" type="ORF">NIES2119_22215</name>
</gene>
<accession>A0A1U7IB71</accession>
<dbReference type="OrthoDB" id="9813956at2"/>
<dbReference type="RefSeq" id="WP_073595681.1">
    <property type="nucleotide sequence ID" value="NZ_MRCE01000026.1"/>
</dbReference>
<name>A0A1U7IB71_9CYAN</name>
<comment type="caution">
    <text evidence="3">The sequence shown here is derived from an EMBL/GenBank/DDBJ whole genome shotgun (WGS) entry which is preliminary data.</text>
</comment>
<dbReference type="GO" id="GO:0051607">
    <property type="term" value="P:defense response to virus"/>
    <property type="evidence" value="ECO:0007669"/>
    <property type="project" value="UniProtKB-KW"/>
</dbReference>
<dbReference type="PANTHER" id="PTHR39965">
    <property type="entry name" value="CRISPR SYSTEM CMR SUBUNIT CMR6"/>
    <property type="match status" value="1"/>
</dbReference>
<protein>
    <submittedName>
        <fullName evidence="3">RAMP superfamily protein</fullName>
    </submittedName>
</protein>
<reference evidence="3 4" key="1">
    <citation type="submission" date="2016-11" db="EMBL/GenBank/DDBJ databases">
        <title>Draft Genome Sequences of Nine Cyanobacterial Strains from Diverse Habitats.</title>
        <authorList>
            <person name="Zhu T."/>
            <person name="Hou S."/>
            <person name="Lu X."/>
            <person name="Hess W.R."/>
        </authorList>
    </citation>
    <scope>NUCLEOTIDE SEQUENCE [LARGE SCALE GENOMIC DNA]</scope>
    <source>
        <strain evidence="3 4">IAM M-71</strain>
    </source>
</reference>
<dbReference type="InterPro" id="IPR010172">
    <property type="entry name" value="CRISPR-assoc_prot_TM1791"/>
</dbReference>
<dbReference type="Proteomes" id="UP000185860">
    <property type="component" value="Unassembled WGS sequence"/>
</dbReference>
<sequence length="571" mass="64303">MYSGNRLVELLEKQHEKRSQQSEKYQGLFKKGTFTLQWRAKVGSFPHPDAETIVSAGEPCGAWKVSNGRPEDKRNVGENLNLLSILPLNGYIPGSSIRGLVRNWAKQRPEIKPKMLKILGFQDSENITPGKIEFLDAWPEEATQLTLDIVNPQEPFQVYHQGQSKPLSFYTLGNGEEPINVTVAIRGIPGKATEAEVQEVWEWVQQALNLYGVGSRTASGYGAIKTKDKLKVNPDPDSTSKRFDFTLYSQGSYGVDPQQDLDLRPSHWRGWLRSWILRFLLGVMSEDHAKLTLAELMGILEPNSRKGCVRSEMIKTQKVKVSENSPSFYVWKGKLTLSAPNEILNEIILPIVKFAVTVGGVGRGWRRPLHIFRNDRNFEAARGTHLILTQKLKKKGTDELKDVPYHLSPSNDWKKTYEDWRNAVQKRWSNRVISGYNNPIAEVFSPESCAVYAVPGPNDEPLELIDIEWQETNPLNTRGDGVDLIYQPTYKRKIDVGGNAAGGGNAHCSWVSIKRVNIPNQQENTNCQEIVCLFMGGQRPGSTHLRSQFLNDLAQISGAVHLFGMQPTEQE</sequence>
<dbReference type="AlphaFoldDB" id="A0A1U7IB71"/>
<keyword evidence="1" id="KW-0051">Antiviral defense</keyword>
<dbReference type="EMBL" id="MRCE01000026">
    <property type="protein sequence ID" value="OKH33822.1"/>
    <property type="molecule type" value="Genomic_DNA"/>
</dbReference>
<evidence type="ECO:0000313" key="3">
    <source>
        <dbReference type="EMBL" id="OKH33822.1"/>
    </source>
</evidence>
<feature type="domain" description="CRISPR type III-associated protein" evidence="2">
    <location>
        <begin position="91"/>
        <end position="225"/>
    </location>
</feature>
<evidence type="ECO:0000313" key="4">
    <source>
        <dbReference type="Proteomes" id="UP000185860"/>
    </source>
</evidence>
<evidence type="ECO:0000256" key="1">
    <source>
        <dbReference type="ARBA" id="ARBA00023118"/>
    </source>
</evidence>
<organism evidence="3 4">
    <name type="scientific">[Phormidium ambiguum] IAM M-71</name>
    <dbReference type="NCBI Taxonomy" id="454136"/>
    <lineage>
        <taxon>Bacteria</taxon>
        <taxon>Bacillati</taxon>
        <taxon>Cyanobacteriota</taxon>
        <taxon>Cyanophyceae</taxon>
        <taxon>Oscillatoriophycideae</taxon>
        <taxon>Aerosakkonematales</taxon>
        <taxon>Aerosakkonemataceae</taxon>
        <taxon>Floridanema</taxon>
    </lineage>
</organism>
<proteinExistence type="predicted"/>
<dbReference type="PANTHER" id="PTHR39965:SF1">
    <property type="entry name" value="CRISPR SYSTEM CMR SUBUNIT CMR6"/>
    <property type="match status" value="1"/>
</dbReference>
<evidence type="ECO:0000259" key="2">
    <source>
        <dbReference type="Pfam" id="PF03787"/>
    </source>
</evidence>